<sequence>MTDSYSYWDENIGSAPQRRAVRDLISHPLGSDELPPHFDSSLYNDEFTRSVFALDRTKNEDDFNLCTSSADAFKMPLRETFGRCANKAGALGLPACRAARGVPCGAVYAVAIGMRQWSPSAIIAWVVQLGSAVSSPEDHHLAKSAGAARAAKGNLDVVEWMQTLTPSYSLGRSAASMMVWGEIMGGAYALWSGNLYYACVCVEYGKDAWAALDPFAITVEAIEHLPRRGIGRDVLSGMVTGDVAGCAVGAALDRRCVEDRIDPAGLLRLLSLNEALNYRAWTITGHGWGRTLDLLLAGGGELDCPGHVATWGHLAALSDICDRLKDRTDTHDNIVNAFPEVDWPAAIHDNFNKATDCGCLPLVYNTVLWWCVMAVSHAPYRPREEVLAVLRNFDGDLRNQGHAWRKATRLARFSGQALADIGCMQTWDCKPVLELANGIRLNWCSDCYMYDSPLGPCSCADQSDYLSPEAREASTAALRKLLQE</sequence>
<accession>A0A168CI85</accession>
<name>A0A168CI85_CORFA</name>
<dbReference type="RefSeq" id="XP_018707288.1">
    <property type="nucleotide sequence ID" value="XM_018845565.1"/>
</dbReference>
<dbReference type="EMBL" id="AZHB01000003">
    <property type="protein sequence ID" value="OAA71407.1"/>
    <property type="molecule type" value="Genomic_DNA"/>
</dbReference>
<comment type="caution">
    <text evidence="1">The sequence shown here is derived from an EMBL/GenBank/DDBJ whole genome shotgun (WGS) entry which is preliminary data.</text>
</comment>
<gene>
    <name evidence="1" type="ORF">ISF_01958</name>
</gene>
<organism evidence="1 2">
    <name type="scientific">Cordyceps fumosorosea (strain ARSEF 2679)</name>
    <name type="common">Isaria fumosorosea</name>
    <dbReference type="NCBI Taxonomy" id="1081104"/>
    <lineage>
        <taxon>Eukaryota</taxon>
        <taxon>Fungi</taxon>
        <taxon>Dikarya</taxon>
        <taxon>Ascomycota</taxon>
        <taxon>Pezizomycotina</taxon>
        <taxon>Sordariomycetes</taxon>
        <taxon>Hypocreomycetidae</taxon>
        <taxon>Hypocreales</taxon>
        <taxon>Cordycipitaceae</taxon>
        <taxon>Cordyceps</taxon>
    </lineage>
</organism>
<keyword evidence="2" id="KW-1185">Reference proteome</keyword>
<dbReference type="AlphaFoldDB" id="A0A168CI85"/>
<evidence type="ECO:0000313" key="2">
    <source>
        <dbReference type="Proteomes" id="UP000076744"/>
    </source>
</evidence>
<proteinExistence type="predicted"/>
<evidence type="ECO:0000313" key="1">
    <source>
        <dbReference type="EMBL" id="OAA71407.1"/>
    </source>
</evidence>
<protein>
    <submittedName>
        <fullName evidence="1">Uncharacterized protein</fullName>
    </submittedName>
</protein>
<dbReference type="Proteomes" id="UP000076744">
    <property type="component" value="Unassembled WGS sequence"/>
</dbReference>
<dbReference type="GeneID" id="30018250"/>
<reference evidence="1 2" key="1">
    <citation type="journal article" date="2016" name="Genome Biol. Evol.">
        <title>Divergent and convergent evolution of fungal pathogenicity.</title>
        <authorList>
            <person name="Shang Y."/>
            <person name="Xiao G."/>
            <person name="Zheng P."/>
            <person name="Cen K."/>
            <person name="Zhan S."/>
            <person name="Wang C."/>
        </authorList>
    </citation>
    <scope>NUCLEOTIDE SEQUENCE [LARGE SCALE GENOMIC DNA]</scope>
    <source>
        <strain evidence="1 2">ARSEF 2679</strain>
    </source>
</reference>